<proteinExistence type="predicted"/>
<gene>
    <name evidence="2" type="ORF">H8J20_27440</name>
</gene>
<dbReference type="InterPro" id="IPR037401">
    <property type="entry name" value="SnoaL-like"/>
</dbReference>
<protein>
    <submittedName>
        <fullName evidence="2">Nuclear transport factor 2 family protein</fullName>
    </submittedName>
</protein>
<organism evidence="2 3">
    <name type="scientific">Serratia fonticola</name>
    <dbReference type="NCBI Taxonomy" id="47917"/>
    <lineage>
        <taxon>Bacteria</taxon>
        <taxon>Pseudomonadati</taxon>
        <taxon>Pseudomonadota</taxon>
        <taxon>Gammaproteobacteria</taxon>
        <taxon>Enterobacterales</taxon>
        <taxon>Yersiniaceae</taxon>
        <taxon>Serratia</taxon>
    </lineage>
</organism>
<evidence type="ECO:0000313" key="2">
    <source>
        <dbReference type="EMBL" id="MBC3215860.1"/>
    </source>
</evidence>
<comment type="caution">
    <text evidence="2">The sequence shown here is derived from an EMBL/GenBank/DDBJ whole genome shotgun (WGS) entry which is preliminary data.</text>
</comment>
<dbReference type="Pfam" id="PF13474">
    <property type="entry name" value="SnoaL_3"/>
    <property type="match status" value="1"/>
</dbReference>
<dbReference type="InterPro" id="IPR032710">
    <property type="entry name" value="NTF2-like_dom_sf"/>
</dbReference>
<dbReference type="Proteomes" id="UP000659084">
    <property type="component" value="Unassembled WGS sequence"/>
</dbReference>
<sequence length="133" mass="15394">MKLLSWEDALRELHIAVASLLIGEHTPYQQLWSTAPDVTMMGAYGGLDMGYDAVCAAIIRAANNYRGWQPDYQEEPIAAINDGMLGYVILRECVTDMKDSTKRYRRITVLFRREEEQWKIFHHHSDPLHQRVS</sequence>
<dbReference type="Gene3D" id="3.10.450.50">
    <property type="match status" value="1"/>
</dbReference>
<accession>A0AAW3WYT8</accession>
<reference evidence="2" key="1">
    <citation type="submission" date="2020-08" db="EMBL/GenBank/DDBJ databases">
        <title>Food and environmental bacterial isolates.</title>
        <authorList>
            <person name="Richter L."/>
            <person name="Du Plessis E.M."/>
            <person name="Duvenage S."/>
            <person name="Allam M."/>
            <person name="Korsten L."/>
        </authorList>
    </citation>
    <scope>NUCLEOTIDE SEQUENCE</scope>
    <source>
        <strain evidence="2">UPMP2127</strain>
    </source>
</reference>
<dbReference type="AlphaFoldDB" id="A0AAW3WYT8"/>
<dbReference type="EMBL" id="JACNYO010000065">
    <property type="protein sequence ID" value="MBC3215860.1"/>
    <property type="molecule type" value="Genomic_DNA"/>
</dbReference>
<name>A0AAW3WYT8_SERFO</name>
<evidence type="ECO:0000259" key="1">
    <source>
        <dbReference type="Pfam" id="PF13474"/>
    </source>
</evidence>
<evidence type="ECO:0000313" key="3">
    <source>
        <dbReference type="Proteomes" id="UP000659084"/>
    </source>
</evidence>
<dbReference type="SUPFAM" id="SSF54427">
    <property type="entry name" value="NTF2-like"/>
    <property type="match status" value="1"/>
</dbReference>
<feature type="domain" description="SnoaL-like" evidence="1">
    <location>
        <begin position="27"/>
        <end position="125"/>
    </location>
</feature>
<dbReference type="RefSeq" id="WP_065685537.1">
    <property type="nucleotide sequence ID" value="NZ_JAAAXN010000040.1"/>
</dbReference>